<dbReference type="GO" id="GO:0004984">
    <property type="term" value="F:olfactory receptor activity"/>
    <property type="evidence" value="ECO:0007669"/>
    <property type="project" value="InterPro"/>
</dbReference>
<keyword evidence="12" id="KW-1185">Reference proteome</keyword>
<reference evidence="11 12" key="1">
    <citation type="submission" date="2020-11" db="EMBL/GenBank/DDBJ databases">
        <authorList>
            <person name="Wallbank WR R."/>
            <person name="Pardo Diaz C."/>
            <person name="Kozak K."/>
            <person name="Martin S."/>
            <person name="Jiggins C."/>
            <person name="Moest M."/>
            <person name="Warren A I."/>
            <person name="Generalovic N T."/>
            <person name="Byers J.R.P. K."/>
            <person name="Montejo-Kovacevich G."/>
            <person name="Yen C E."/>
        </authorList>
    </citation>
    <scope>NUCLEOTIDE SEQUENCE [LARGE SCALE GENOMIC DNA]</scope>
</reference>
<dbReference type="PANTHER" id="PTHR21137:SF35">
    <property type="entry name" value="ODORANT RECEPTOR 19A-RELATED"/>
    <property type="match status" value="1"/>
</dbReference>
<keyword evidence="9 10" id="KW-0807">Transducer</keyword>
<gene>
    <name evidence="11" type="ORF">HERILL_LOCUS8544</name>
</gene>
<dbReference type="OrthoDB" id="5846619at2759"/>
<feature type="transmembrane region" description="Helical" evidence="10">
    <location>
        <begin position="124"/>
        <end position="150"/>
    </location>
</feature>
<keyword evidence="7 10" id="KW-0472">Membrane</keyword>
<feature type="transmembrane region" description="Helical" evidence="10">
    <location>
        <begin position="31"/>
        <end position="58"/>
    </location>
</feature>
<dbReference type="GO" id="GO:0005886">
    <property type="term" value="C:plasma membrane"/>
    <property type="evidence" value="ECO:0007669"/>
    <property type="project" value="UniProtKB-SubCell"/>
</dbReference>
<protein>
    <recommendedName>
        <fullName evidence="10">Odorant receptor</fullName>
    </recommendedName>
</protein>
<dbReference type="AlphaFoldDB" id="A0A7R8USG4"/>
<keyword evidence="6 10" id="KW-1133">Transmembrane helix</keyword>
<evidence type="ECO:0000313" key="12">
    <source>
        <dbReference type="Proteomes" id="UP000594454"/>
    </source>
</evidence>
<keyword evidence="2" id="KW-1003">Cell membrane</keyword>
<evidence type="ECO:0000256" key="8">
    <source>
        <dbReference type="ARBA" id="ARBA00023170"/>
    </source>
</evidence>
<dbReference type="InParanoid" id="A0A7R8USG4"/>
<evidence type="ECO:0000256" key="3">
    <source>
        <dbReference type="ARBA" id="ARBA00022606"/>
    </source>
</evidence>
<evidence type="ECO:0000256" key="4">
    <source>
        <dbReference type="ARBA" id="ARBA00022692"/>
    </source>
</evidence>
<feature type="transmembrane region" description="Helical" evidence="10">
    <location>
        <begin position="171"/>
        <end position="191"/>
    </location>
</feature>
<keyword evidence="4 10" id="KW-0812">Transmembrane</keyword>
<evidence type="ECO:0000256" key="5">
    <source>
        <dbReference type="ARBA" id="ARBA00022725"/>
    </source>
</evidence>
<dbReference type="GO" id="GO:0005549">
    <property type="term" value="F:odorant binding"/>
    <property type="evidence" value="ECO:0007669"/>
    <property type="project" value="InterPro"/>
</dbReference>
<dbReference type="EMBL" id="LR899011">
    <property type="protein sequence ID" value="CAD7085723.1"/>
    <property type="molecule type" value="Genomic_DNA"/>
</dbReference>
<keyword evidence="5 10" id="KW-0552">Olfaction</keyword>
<feature type="transmembrane region" description="Helical" evidence="10">
    <location>
        <begin position="285"/>
        <end position="304"/>
    </location>
</feature>
<comment type="caution">
    <text evidence="10">Lacks conserved residue(s) required for the propagation of feature annotation.</text>
</comment>
<evidence type="ECO:0000256" key="9">
    <source>
        <dbReference type="ARBA" id="ARBA00023224"/>
    </source>
</evidence>
<evidence type="ECO:0000256" key="10">
    <source>
        <dbReference type="RuleBase" id="RU351113"/>
    </source>
</evidence>
<keyword evidence="8 10" id="KW-0675">Receptor</keyword>
<keyword evidence="3 10" id="KW-0716">Sensory transduction</keyword>
<accession>A0A7R8USG4</accession>
<evidence type="ECO:0000256" key="6">
    <source>
        <dbReference type="ARBA" id="ARBA00022989"/>
    </source>
</evidence>
<dbReference type="FunCoup" id="A0A7R8USG4">
    <property type="interactions" value="22"/>
</dbReference>
<dbReference type="PANTHER" id="PTHR21137">
    <property type="entry name" value="ODORANT RECEPTOR"/>
    <property type="match status" value="1"/>
</dbReference>
<evidence type="ECO:0000313" key="11">
    <source>
        <dbReference type="EMBL" id="CAD7085723.1"/>
    </source>
</evidence>
<comment type="similarity">
    <text evidence="10">Belongs to the insect chemoreceptor superfamily. Heteromeric odorant receptor channel (TC 1.A.69) family.</text>
</comment>
<evidence type="ECO:0000256" key="1">
    <source>
        <dbReference type="ARBA" id="ARBA00004651"/>
    </source>
</evidence>
<name>A0A7R8USG4_HERIL</name>
<dbReference type="Pfam" id="PF02949">
    <property type="entry name" value="7tm_6"/>
    <property type="match status" value="1"/>
</dbReference>
<feature type="transmembrane region" description="Helical" evidence="10">
    <location>
        <begin position="65"/>
        <end position="87"/>
    </location>
</feature>
<dbReference type="InterPro" id="IPR004117">
    <property type="entry name" value="7tm6_olfct_rcpt"/>
</dbReference>
<evidence type="ECO:0000256" key="2">
    <source>
        <dbReference type="ARBA" id="ARBA00022475"/>
    </source>
</evidence>
<dbReference type="Proteomes" id="UP000594454">
    <property type="component" value="Chromosome 3"/>
</dbReference>
<evidence type="ECO:0000256" key="7">
    <source>
        <dbReference type="ARBA" id="ARBA00023136"/>
    </source>
</evidence>
<proteinExistence type="inferred from homology"/>
<dbReference type="GO" id="GO:0007165">
    <property type="term" value="P:signal transduction"/>
    <property type="evidence" value="ECO:0007669"/>
    <property type="project" value="UniProtKB-KW"/>
</dbReference>
<comment type="subcellular location">
    <subcellularLocation>
        <location evidence="1 10">Cell membrane</location>
        <topology evidence="1 10">Multi-pass membrane protein</topology>
    </subcellularLocation>
</comment>
<feature type="transmembrane region" description="Helical" evidence="10">
    <location>
        <begin position="253"/>
        <end position="278"/>
    </location>
</feature>
<organism evidence="11 12">
    <name type="scientific">Hermetia illucens</name>
    <name type="common">Black soldier fly</name>
    <dbReference type="NCBI Taxonomy" id="343691"/>
    <lineage>
        <taxon>Eukaryota</taxon>
        <taxon>Metazoa</taxon>
        <taxon>Ecdysozoa</taxon>
        <taxon>Arthropoda</taxon>
        <taxon>Hexapoda</taxon>
        <taxon>Insecta</taxon>
        <taxon>Pterygota</taxon>
        <taxon>Neoptera</taxon>
        <taxon>Endopterygota</taxon>
        <taxon>Diptera</taxon>
        <taxon>Brachycera</taxon>
        <taxon>Stratiomyomorpha</taxon>
        <taxon>Stratiomyidae</taxon>
        <taxon>Hermetiinae</taxon>
        <taxon>Hermetia</taxon>
    </lineage>
</organism>
<sequence length="370" mass="43386">MAEKFGTKQVFRIALISFKYLGLYPADDAGIFYYIYSIFLNTSVTLFYPLSMLIDLFLSANIRHLFGNLSVCFAEMMASMKSVNIYINRKQFRRMNELLGRLDERFQAVGDHDEEVYLRRIVKVAYRILIAYFTPFSMAALTCMLPAVFSKTRRLVYAAWFPFDWQNNDRTYIIISTYQVLGIWVTIYQNIMNDTYPGLYLWVLKGHFRALNIRVSKLGYDPKKSSEENYQELLRCIWDHRTILEYRDVFESMFGAVLLIQFLITEISVCITAVYVFFAESKGEIIYTGSYFICVLIEICLPCYCGNEIAHENNQFTTALFSCNWMDQDRKFKKALIFIMQKTEKPLEIYAGGIVFKSTYSLFAIVNRMR</sequence>